<evidence type="ECO:0000313" key="2">
    <source>
        <dbReference type="EMBL" id="ODR43532.1"/>
    </source>
</evidence>
<comment type="caution">
    <text evidence="2">The sequence shown here is derived from an EMBL/GenBank/DDBJ whole genome shotgun (WGS) entry which is preliminary data.</text>
</comment>
<accession>A0A1E3UA91</accession>
<dbReference type="InterPro" id="IPR046680">
    <property type="entry name" value="DUF6550"/>
</dbReference>
<dbReference type="PROSITE" id="PS51257">
    <property type="entry name" value="PROKAR_LIPOPROTEIN"/>
    <property type="match status" value="1"/>
</dbReference>
<organism evidence="2 3">
    <name type="scientific">Eisenbergiella tayi</name>
    <dbReference type="NCBI Taxonomy" id="1432052"/>
    <lineage>
        <taxon>Bacteria</taxon>
        <taxon>Bacillati</taxon>
        <taxon>Bacillota</taxon>
        <taxon>Clostridia</taxon>
        <taxon>Lachnospirales</taxon>
        <taxon>Lachnospiraceae</taxon>
        <taxon>Eisenbergiella</taxon>
    </lineage>
</organism>
<evidence type="ECO:0000256" key="1">
    <source>
        <dbReference type="SAM" id="MobiDB-lite"/>
    </source>
</evidence>
<dbReference type="OrthoDB" id="2666372at2"/>
<proteinExistence type="predicted"/>
<feature type="compositionally biased region" description="Basic and acidic residues" evidence="1">
    <location>
        <begin position="101"/>
        <end position="117"/>
    </location>
</feature>
<dbReference type="Proteomes" id="UP000094271">
    <property type="component" value="Unassembled WGS sequence"/>
</dbReference>
<gene>
    <name evidence="2" type="ORF">BEI59_30325</name>
</gene>
<dbReference type="EMBL" id="MEHA01000034">
    <property type="protein sequence ID" value="ODR43532.1"/>
    <property type="molecule type" value="Genomic_DNA"/>
</dbReference>
<evidence type="ECO:0000313" key="3">
    <source>
        <dbReference type="Proteomes" id="UP000094271"/>
    </source>
</evidence>
<sequence length="182" mass="18796">MKNATKKWLIVAGGLAACAALVFIIAGQFEKKPVNDTLPPPSCSSQGGVMVDEPDSSISPEKDDPEITVKPETPDTSSTPETGNSGSGAVASGTEQTIQGDPEKPEYDDEALKDPTQKPDGTPVEGKPDAEDHDTVEPPPPPPSTNTSGGLPGFDNVPNGGANHVTEADDMYENGNKIGIMG</sequence>
<reference evidence="2 3" key="1">
    <citation type="submission" date="2016-08" db="EMBL/GenBank/DDBJ databases">
        <authorList>
            <person name="Seilhamer J.J."/>
        </authorList>
    </citation>
    <scope>NUCLEOTIDE SEQUENCE [LARGE SCALE GENOMIC DNA]</scope>
    <source>
        <strain evidence="2 3">NML150140-1</strain>
    </source>
</reference>
<protein>
    <submittedName>
        <fullName evidence="2">Uncharacterized protein</fullName>
    </submittedName>
</protein>
<name>A0A1E3UA91_9FIRM</name>
<dbReference type="RefSeq" id="WP_069432220.1">
    <property type="nucleotide sequence ID" value="NZ_MEHA01000034.1"/>
</dbReference>
<feature type="compositionally biased region" description="Basic and acidic residues" evidence="1">
    <location>
        <begin position="60"/>
        <end position="73"/>
    </location>
</feature>
<dbReference type="AlphaFoldDB" id="A0A1E3UA91"/>
<feature type="region of interest" description="Disordered" evidence="1">
    <location>
        <begin position="32"/>
        <end position="182"/>
    </location>
</feature>
<feature type="compositionally biased region" description="Basic and acidic residues" evidence="1">
    <location>
        <begin position="126"/>
        <end position="136"/>
    </location>
</feature>
<dbReference type="Pfam" id="PF20187">
    <property type="entry name" value="DUF6550"/>
    <property type="match status" value="1"/>
</dbReference>